<proteinExistence type="predicted"/>
<evidence type="ECO:0000313" key="3">
    <source>
        <dbReference type="EMBL" id="NUU74614.1"/>
    </source>
</evidence>
<evidence type="ECO:0000256" key="1">
    <source>
        <dbReference type="ARBA" id="ARBA00023125"/>
    </source>
</evidence>
<reference evidence="3 4" key="1">
    <citation type="submission" date="2020-05" db="EMBL/GenBank/DDBJ databases">
        <title>Genome Sequencing of Type Strains.</title>
        <authorList>
            <person name="Lemaire J.F."/>
            <person name="Inderbitzin P."/>
            <person name="Gregorio O.A."/>
            <person name="Collins S.B."/>
            <person name="Wespe N."/>
            <person name="Knight-Connoni V."/>
        </authorList>
    </citation>
    <scope>NUCLEOTIDE SEQUENCE [LARGE SCALE GENOMIC DNA]</scope>
    <source>
        <strain evidence="3 4">LMG 21957</strain>
    </source>
</reference>
<dbReference type="Pfam" id="PF12844">
    <property type="entry name" value="HTH_19"/>
    <property type="match status" value="1"/>
</dbReference>
<dbReference type="Gene3D" id="1.10.260.40">
    <property type="entry name" value="lambda repressor-like DNA-binding domains"/>
    <property type="match status" value="1"/>
</dbReference>
<comment type="caution">
    <text evidence="3">The sequence shown here is derived from an EMBL/GenBank/DDBJ whole genome shotgun (WGS) entry which is preliminary data.</text>
</comment>
<organism evidence="3 4">
    <name type="scientific">Paenibacillus xylanilyticus</name>
    <dbReference type="NCBI Taxonomy" id="248903"/>
    <lineage>
        <taxon>Bacteria</taxon>
        <taxon>Bacillati</taxon>
        <taxon>Bacillota</taxon>
        <taxon>Bacilli</taxon>
        <taxon>Bacillales</taxon>
        <taxon>Paenibacillaceae</taxon>
        <taxon>Paenibacillus</taxon>
    </lineage>
</organism>
<dbReference type="AlphaFoldDB" id="A0A7Y6BVB4"/>
<sequence length="116" mass="13221">MDNAIGERLKKARKHTNLTQIEVYEKIGINNKTLSGYEVGTSEPDYKSLARLCNLYNVTIDWVITGIPLSSVEVPKTKGIELTSEEFLSNDLLYRDKAMTLTEKRKLVEIARLLFD</sequence>
<dbReference type="PANTHER" id="PTHR46558:SF11">
    <property type="entry name" value="HTH-TYPE TRANSCRIPTIONAL REGULATOR XRE"/>
    <property type="match status" value="1"/>
</dbReference>
<protein>
    <submittedName>
        <fullName evidence="3">Helix-turn-helix transcriptional regulator</fullName>
    </submittedName>
</protein>
<dbReference type="SUPFAM" id="SSF47413">
    <property type="entry name" value="lambda repressor-like DNA-binding domains"/>
    <property type="match status" value="1"/>
</dbReference>
<evidence type="ECO:0000313" key="4">
    <source>
        <dbReference type="Proteomes" id="UP000526125"/>
    </source>
</evidence>
<dbReference type="InterPro" id="IPR001387">
    <property type="entry name" value="Cro/C1-type_HTH"/>
</dbReference>
<dbReference type="GO" id="GO:0003677">
    <property type="term" value="F:DNA binding"/>
    <property type="evidence" value="ECO:0007669"/>
    <property type="project" value="UniProtKB-KW"/>
</dbReference>
<dbReference type="SMART" id="SM00530">
    <property type="entry name" value="HTH_XRE"/>
    <property type="match status" value="1"/>
</dbReference>
<dbReference type="Proteomes" id="UP000526125">
    <property type="component" value="Unassembled WGS sequence"/>
</dbReference>
<dbReference type="CDD" id="cd00093">
    <property type="entry name" value="HTH_XRE"/>
    <property type="match status" value="1"/>
</dbReference>
<evidence type="ECO:0000259" key="2">
    <source>
        <dbReference type="PROSITE" id="PS50943"/>
    </source>
</evidence>
<name>A0A7Y6BVB4_9BACL</name>
<dbReference type="PANTHER" id="PTHR46558">
    <property type="entry name" value="TRACRIPTIONAL REGULATORY PROTEIN-RELATED-RELATED"/>
    <property type="match status" value="1"/>
</dbReference>
<dbReference type="EMBL" id="JABMCB010000154">
    <property type="protein sequence ID" value="NUU74614.1"/>
    <property type="molecule type" value="Genomic_DNA"/>
</dbReference>
<dbReference type="RefSeq" id="WP_175394518.1">
    <property type="nucleotide sequence ID" value="NZ_JABMCB010000154.1"/>
</dbReference>
<keyword evidence="4" id="KW-1185">Reference proteome</keyword>
<keyword evidence="1" id="KW-0238">DNA-binding</keyword>
<gene>
    <name evidence="3" type="ORF">HP552_05090</name>
</gene>
<feature type="domain" description="HTH cro/C1-type" evidence="2">
    <location>
        <begin position="9"/>
        <end position="63"/>
    </location>
</feature>
<dbReference type="InterPro" id="IPR010982">
    <property type="entry name" value="Lambda_DNA-bd_dom_sf"/>
</dbReference>
<dbReference type="PROSITE" id="PS50943">
    <property type="entry name" value="HTH_CROC1"/>
    <property type="match status" value="1"/>
</dbReference>
<accession>A0A7Y6BVB4</accession>